<gene>
    <name evidence="1" type="ORF">EVAR_11222_1</name>
</gene>
<evidence type="ECO:0000313" key="1">
    <source>
        <dbReference type="EMBL" id="GBP92977.1"/>
    </source>
</evidence>
<accession>A0A4C2A238</accession>
<proteinExistence type="predicted"/>
<keyword evidence="2" id="KW-1185">Reference proteome</keyword>
<dbReference type="Proteomes" id="UP000299102">
    <property type="component" value="Unassembled WGS sequence"/>
</dbReference>
<sequence length="104" mass="11649">MSSKSTSPRSQVNFICSQYILLVNEQDSGETAEEVGYVLRSSMTRGSKQTYSVANSNFGAPGAPRIITLLFYSGVSGRVDQHFFWSFGNNMNKQNKRNKRNINT</sequence>
<protein>
    <submittedName>
        <fullName evidence="1">Uncharacterized protein</fullName>
    </submittedName>
</protein>
<comment type="caution">
    <text evidence="1">The sequence shown here is derived from an EMBL/GenBank/DDBJ whole genome shotgun (WGS) entry which is preliminary data.</text>
</comment>
<dbReference type="EMBL" id="BGZK01002327">
    <property type="protein sequence ID" value="GBP92977.1"/>
    <property type="molecule type" value="Genomic_DNA"/>
</dbReference>
<reference evidence="1 2" key="1">
    <citation type="journal article" date="2019" name="Commun. Biol.">
        <title>The bagworm genome reveals a unique fibroin gene that provides high tensile strength.</title>
        <authorList>
            <person name="Kono N."/>
            <person name="Nakamura H."/>
            <person name="Ohtoshi R."/>
            <person name="Tomita M."/>
            <person name="Numata K."/>
            <person name="Arakawa K."/>
        </authorList>
    </citation>
    <scope>NUCLEOTIDE SEQUENCE [LARGE SCALE GENOMIC DNA]</scope>
</reference>
<evidence type="ECO:0000313" key="2">
    <source>
        <dbReference type="Proteomes" id="UP000299102"/>
    </source>
</evidence>
<name>A0A4C2A238_EUMVA</name>
<organism evidence="1 2">
    <name type="scientific">Eumeta variegata</name>
    <name type="common">Bagworm moth</name>
    <name type="synonym">Eumeta japonica</name>
    <dbReference type="NCBI Taxonomy" id="151549"/>
    <lineage>
        <taxon>Eukaryota</taxon>
        <taxon>Metazoa</taxon>
        <taxon>Ecdysozoa</taxon>
        <taxon>Arthropoda</taxon>
        <taxon>Hexapoda</taxon>
        <taxon>Insecta</taxon>
        <taxon>Pterygota</taxon>
        <taxon>Neoptera</taxon>
        <taxon>Endopterygota</taxon>
        <taxon>Lepidoptera</taxon>
        <taxon>Glossata</taxon>
        <taxon>Ditrysia</taxon>
        <taxon>Tineoidea</taxon>
        <taxon>Psychidae</taxon>
        <taxon>Oiketicinae</taxon>
        <taxon>Eumeta</taxon>
    </lineage>
</organism>
<dbReference type="AlphaFoldDB" id="A0A4C2A238"/>